<accession>A0AAF0GDI5</accession>
<dbReference type="EMBL" id="CP110176">
    <property type="protein sequence ID" value="WGC86173.1"/>
    <property type="molecule type" value="Genomic_DNA"/>
</dbReference>
<dbReference type="InterPro" id="IPR004107">
    <property type="entry name" value="Integrase_SAM-like_N"/>
</dbReference>
<dbReference type="Proteomes" id="UP001163285">
    <property type="component" value="Chromosome"/>
</dbReference>
<protein>
    <submittedName>
        <fullName evidence="3">Phage integrase N-terminal SAM-like domain-containing protein</fullName>
    </submittedName>
</protein>
<proteinExistence type="predicted"/>
<dbReference type="Gene3D" id="1.10.150.130">
    <property type="match status" value="1"/>
</dbReference>
<dbReference type="RefSeq" id="WP_232048245.1">
    <property type="nucleotide sequence ID" value="NZ_AP019195.1"/>
</dbReference>
<keyword evidence="1" id="KW-0238">DNA-binding</keyword>
<organism evidence="3 4">
    <name type="scientific">Aeromonas caviae</name>
    <name type="common">Aeromonas punctata</name>
    <dbReference type="NCBI Taxonomy" id="648"/>
    <lineage>
        <taxon>Bacteria</taxon>
        <taxon>Pseudomonadati</taxon>
        <taxon>Pseudomonadota</taxon>
        <taxon>Gammaproteobacteria</taxon>
        <taxon>Aeromonadales</taxon>
        <taxon>Aeromonadaceae</taxon>
        <taxon>Aeromonas</taxon>
    </lineage>
</organism>
<dbReference type="Pfam" id="PF13495">
    <property type="entry name" value="Phage_int_SAM_4"/>
    <property type="match status" value="1"/>
</dbReference>
<evidence type="ECO:0000256" key="1">
    <source>
        <dbReference type="ARBA" id="ARBA00023125"/>
    </source>
</evidence>
<feature type="domain" description="Integrase SAM-like N-terminal" evidence="2">
    <location>
        <begin position="9"/>
        <end position="67"/>
    </location>
</feature>
<evidence type="ECO:0000313" key="3">
    <source>
        <dbReference type="EMBL" id="WGC86173.1"/>
    </source>
</evidence>
<evidence type="ECO:0000313" key="4">
    <source>
        <dbReference type="Proteomes" id="UP001163285"/>
    </source>
</evidence>
<gene>
    <name evidence="3" type="ORF">OJY61_23115</name>
</gene>
<dbReference type="GO" id="GO:0003677">
    <property type="term" value="F:DNA binding"/>
    <property type="evidence" value="ECO:0007669"/>
    <property type="project" value="UniProtKB-KW"/>
</dbReference>
<evidence type="ECO:0000259" key="2">
    <source>
        <dbReference type="Pfam" id="PF13495"/>
    </source>
</evidence>
<dbReference type="AlphaFoldDB" id="A0AAF0GDI5"/>
<dbReference type="InterPro" id="IPR010998">
    <property type="entry name" value="Integrase_recombinase_N"/>
</dbReference>
<sequence>MEGASKPRLREQVRTVMRLHHYSIRTEKSYLYWIRNFIRFHQLQYTQELGSAEVNAFLTRLAAERKCVSNWNPLN</sequence>
<dbReference type="GO" id="GO:0015074">
    <property type="term" value="P:DNA integration"/>
    <property type="evidence" value="ECO:0007669"/>
    <property type="project" value="InterPro"/>
</dbReference>
<reference evidence="3" key="1">
    <citation type="submission" date="2023-04" db="EMBL/GenBank/DDBJ databases">
        <title>Whole Genome Sequence of Multi-drug resistant Aeromonas caviae as a gut pathogen in newborn.</title>
        <authorList>
            <person name="Jadhav S.V."/>
            <person name="Saroj S.D."/>
            <person name="Saha U.B."/>
            <person name="Sen S."/>
            <person name="Kher A."/>
        </authorList>
    </citation>
    <scope>NUCLEOTIDE SEQUENCE</scope>
    <source>
        <strain evidence="3">SVJ23</strain>
    </source>
</reference>
<name>A0AAF0GDI5_AERCA</name>